<dbReference type="InterPro" id="IPR032871">
    <property type="entry name" value="AHH_dom_containing"/>
</dbReference>
<evidence type="ECO:0000313" key="2">
    <source>
        <dbReference type="Proteomes" id="UP000016895"/>
    </source>
</evidence>
<name>U4K522_9VIBR</name>
<reference evidence="1 2" key="1">
    <citation type="journal article" date="2013" name="ISME J.">
        <title>Comparative genomics of pathogenic lineages of Vibrio nigripulchritudo identifies virulence-associated traits.</title>
        <authorList>
            <person name="Goudenege D."/>
            <person name="Labreuche Y."/>
            <person name="Krin E."/>
            <person name="Ansquer D."/>
            <person name="Mangenot S."/>
            <person name="Calteau A."/>
            <person name="Medigue C."/>
            <person name="Mazel D."/>
            <person name="Polz M.F."/>
            <person name="Le Roux F."/>
        </authorList>
    </citation>
    <scope>NUCLEOTIDE SEQUENCE [LARGE SCALE GENOMIC DNA]</scope>
    <source>
        <strain evidence="2">SnF1</strain>
    </source>
</reference>
<dbReference type="Proteomes" id="UP000016895">
    <property type="component" value="Chromosome 1"/>
</dbReference>
<gene>
    <name evidence="1" type="ORF">VIBNI_A1627</name>
</gene>
<dbReference type="Pfam" id="PF14412">
    <property type="entry name" value="AHH"/>
    <property type="match status" value="1"/>
</dbReference>
<accession>U4K522</accession>
<dbReference type="PATRIC" id="fig|1260221.3.peg.1551"/>
<dbReference type="EMBL" id="FO203526">
    <property type="protein sequence ID" value="CCO57739.1"/>
    <property type="molecule type" value="Genomic_DNA"/>
</dbReference>
<keyword evidence="2" id="KW-1185">Reference proteome</keyword>
<dbReference type="AlphaFoldDB" id="U4K522"/>
<dbReference type="RefSeq" id="WP_022550639.1">
    <property type="nucleotide sequence ID" value="NC_022528.1"/>
</dbReference>
<dbReference type="KEGG" id="vni:VIBNI_A1627"/>
<organism evidence="1 2">
    <name type="scientific">Vibrio nigripulchritudo</name>
    <dbReference type="NCBI Taxonomy" id="28173"/>
    <lineage>
        <taxon>Bacteria</taxon>
        <taxon>Pseudomonadati</taxon>
        <taxon>Pseudomonadota</taxon>
        <taxon>Gammaproteobacteria</taxon>
        <taxon>Vibrionales</taxon>
        <taxon>Vibrionaceae</taxon>
        <taxon>Vibrio</taxon>
    </lineage>
</organism>
<dbReference type="STRING" id="28173.VIBNI_A1627"/>
<protein>
    <submittedName>
        <fullName evidence="1">Uncharacterized protein</fullName>
    </submittedName>
</protein>
<dbReference type="OrthoDB" id="5889044at2"/>
<evidence type="ECO:0000313" key="1">
    <source>
        <dbReference type="EMBL" id="CCO57739.1"/>
    </source>
</evidence>
<sequence length="242" mass="28281">MKNQYQKLTPSPRPSNPSPLELAIHRYEQECAKFHNKRNTTPPKNANKNIEYQEAARQDWQHLKVLRRQIVARVYLQNQLSEYRASCQKASDEGDLESLYNEEHHPTDRLASNLAAIGEPKPTKNHEAHHIIPGKGRYRQDELMNVRLNLHAYGYGINDPLNGVWLVNFKKNKQLNWEAPKSPGHRESHRYNYETWIISKFMLDTLPKEVFTNRLVDVKKRLKNGSHPAQILTAKDTQWTSE</sequence>
<proteinExistence type="predicted"/>